<dbReference type="STRING" id="1183432.AGR3A_Lc120063"/>
<dbReference type="Proteomes" id="UP000191988">
    <property type="component" value="Unassembled WGS sequence"/>
</dbReference>
<evidence type="ECO:0000313" key="3">
    <source>
        <dbReference type="Proteomes" id="UP000191988"/>
    </source>
</evidence>
<protein>
    <recommendedName>
        <fullName evidence="1">YcaO domain-containing protein</fullName>
    </recommendedName>
</protein>
<dbReference type="Pfam" id="PF02624">
    <property type="entry name" value="YcaO"/>
    <property type="match status" value="1"/>
</dbReference>
<dbReference type="NCBIfam" id="TIGR00702">
    <property type="entry name" value="YcaO-type kinase domain"/>
    <property type="match status" value="1"/>
</dbReference>
<gene>
    <name evidence="2" type="ORF">AGR3A_Lc120063</name>
</gene>
<evidence type="ECO:0000259" key="1">
    <source>
        <dbReference type="PROSITE" id="PS51664"/>
    </source>
</evidence>
<dbReference type="Gene3D" id="3.30.1330.230">
    <property type="match status" value="1"/>
</dbReference>
<name>A0A1S7R3A3_9HYPH</name>
<dbReference type="PROSITE" id="PS51664">
    <property type="entry name" value="YCAO"/>
    <property type="match status" value="1"/>
</dbReference>
<accession>A0A1S7R3A3</accession>
<dbReference type="InterPro" id="IPR003776">
    <property type="entry name" value="YcaO-like_dom"/>
</dbReference>
<evidence type="ECO:0000313" key="2">
    <source>
        <dbReference type="EMBL" id="CUX45930.1"/>
    </source>
</evidence>
<sequence>MPTTPTLRPDRGSAALTAAGAPISATAASRHADASFFDPELLRQFGITRVGDVTGLDIIGIPVWFAVRPNSRGLSVSQGKGLVAEQARLSAIMEAVEGAVAEDTRKHVSAFGSLEQMRAKGVPLIPFETVGRVDPERLDPRRERGWVKGISVRQQQDVFAPYELIGMDFRADFPWDRQAFLMSSQGLAAGFNHDHAVLHALLELVENDACFLVDTFETRTIAPDPVTFPVGIDASFDSLVERLSDIDLTPPFFDMTNTLGVPVVMASLPRSVNALDGPATRNAAGAACRPATYDAAVAALLEAIQSRLTDISGARDDLSPLRYQRDMLTAPAFGRQPVERTPVQLDLVTDDRALPPWRQLAERLFTAGIKDIYVFPLETGVPGLNVVRVLASGLTPTSGGLQNISPRALDHFLSAGGLR</sequence>
<feature type="domain" description="YcaO" evidence="1">
    <location>
        <begin position="79"/>
        <end position="419"/>
    </location>
</feature>
<keyword evidence="3" id="KW-1185">Reference proteome</keyword>
<reference evidence="3" key="1">
    <citation type="submission" date="2016-01" db="EMBL/GenBank/DDBJ databases">
        <authorList>
            <person name="Regsiter A."/>
            <person name="william w."/>
        </authorList>
    </citation>
    <scope>NUCLEOTIDE SEQUENCE [LARGE SCALE GENOMIC DNA]</scope>
    <source>
        <strain evidence="3">CFBP 6623</strain>
    </source>
</reference>
<organism evidence="2 3">
    <name type="scientific">Agrobacterium tomkonis CFBP 6623</name>
    <dbReference type="NCBI Taxonomy" id="1183432"/>
    <lineage>
        <taxon>Bacteria</taxon>
        <taxon>Pseudomonadati</taxon>
        <taxon>Pseudomonadota</taxon>
        <taxon>Alphaproteobacteria</taxon>
        <taxon>Hyphomicrobiales</taxon>
        <taxon>Rhizobiaceae</taxon>
        <taxon>Rhizobium/Agrobacterium group</taxon>
        <taxon>Agrobacterium</taxon>
        <taxon>Agrobacterium tumefaciens complex</taxon>
    </lineage>
</organism>
<dbReference type="EMBL" id="FBWK01000048">
    <property type="protein sequence ID" value="CUX45930.1"/>
    <property type="molecule type" value="Genomic_DNA"/>
</dbReference>
<proteinExistence type="predicted"/>
<dbReference type="PANTHER" id="PTHR37809:SF1">
    <property type="entry name" value="RIBOSOMAL PROTEIN S12 METHYLTHIOTRANSFERASE ACCESSORY FACTOR YCAO"/>
    <property type="match status" value="1"/>
</dbReference>
<dbReference type="PANTHER" id="PTHR37809">
    <property type="entry name" value="RIBOSOMAL PROTEIN S12 METHYLTHIOTRANSFERASE ACCESSORY FACTOR YCAO"/>
    <property type="match status" value="1"/>
</dbReference>
<dbReference type="AlphaFoldDB" id="A0A1S7R3A3"/>